<keyword evidence="8 17" id="KW-0285">Flavoprotein</keyword>
<evidence type="ECO:0000256" key="3">
    <source>
        <dbReference type="ARBA" id="ARBA00004496"/>
    </source>
</evidence>
<feature type="active site" evidence="17">
    <location>
        <position position="384"/>
    </location>
</feature>
<evidence type="ECO:0000259" key="19">
    <source>
        <dbReference type="PROSITE" id="PS51387"/>
    </source>
</evidence>
<feature type="active site" description="Proton donor" evidence="17">
    <location>
        <position position="268"/>
    </location>
</feature>
<dbReference type="PANTHER" id="PTHR21071">
    <property type="entry name" value="UDP-N-ACETYLENOLPYRUVOYLGLUCOSAMINE REDUCTASE"/>
    <property type="match status" value="1"/>
</dbReference>
<evidence type="ECO:0000256" key="1">
    <source>
        <dbReference type="ARBA" id="ARBA00001974"/>
    </source>
</evidence>
<name>A0ABR9J8R8_9MICC</name>
<feature type="active site" evidence="17">
    <location>
        <position position="179"/>
    </location>
</feature>
<dbReference type="Pfam" id="PF01565">
    <property type="entry name" value="FAD_binding_4"/>
    <property type="match status" value="1"/>
</dbReference>
<evidence type="ECO:0000256" key="4">
    <source>
        <dbReference type="ARBA" id="ARBA00004752"/>
    </source>
</evidence>
<sequence length="392" mass="41714">MTSVDSRSTSPSGRFRDHTTARVGGPAGRWIRAETQTQALEVLRVHPLPEELEREAGRDTLIVLGGGSNLLVSEEGFPGTVLQIAFSGIDTEEHSAGKVLMSVAAGHDWDDAVRFSVARGLTGLEALSGIPGSTGAVPVQNVGAYGADVAQTLKDVQVFDRARGELISFTKEQLRFGYRDSLLKQTTVHGSPRYVVLSVRFLLQSRPDGLSAPVRYGELARTLGLDAESADHERRAPLQEVRRTVLNLRAGKGMVLSEADHDTWSTGSFFTNPIVPKETAAELPADAPKFSAGTDDTGRPLVKLSAAWLIDQAGCGKGFGLPDGPAAGRGAQGRGIAEGRAALSTKHTLAVTNRGTATTDDLLTVARAARDQVRTRFGITMHQEPVLIGHAL</sequence>
<dbReference type="SUPFAM" id="SSF56176">
    <property type="entry name" value="FAD-binding/transporter-associated domain-like"/>
    <property type="match status" value="1"/>
</dbReference>
<comment type="caution">
    <text evidence="20">The sequence shown here is derived from an EMBL/GenBank/DDBJ whole genome shotgun (WGS) entry which is preliminary data.</text>
</comment>
<evidence type="ECO:0000256" key="2">
    <source>
        <dbReference type="ARBA" id="ARBA00003921"/>
    </source>
</evidence>
<dbReference type="InterPro" id="IPR016166">
    <property type="entry name" value="FAD-bd_PCMH"/>
</dbReference>
<evidence type="ECO:0000256" key="18">
    <source>
        <dbReference type="SAM" id="MobiDB-lite"/>
    </source>
</evidence>
<dbReference type="InterPro" id="IPR006094">
    <property type="entry name" value="Oxid_FAD_bind_N"/>
</dbReference>
<evidence type="ECO:0000313" key="21">
    <source>
        <dbReference type="Proteomes" id="UP000636579"/>
    </source>
</evidence>
<dbReference type="InterPro" id="IPR036635">
    <property type="entry name" value="MurB_C_sf"/>
</dbReference>
<comment type="cofactor">
    <cofactor evidence="1 17">
        <name>FAD</name>
        <dbReference type="ChEBI" id="CHEBI:57692"/>
    </cofactor>
</comment>
<evidence type="ECO:0000256" key="5">
    <source>
        <dbReference type="ARBA" id="ARBA00010485"/>
    </source>
</evidence>
<dbReference type="Proteomes" id="UP000636579">
    <property type="component" value="Unassembled WGS sequence"/>
</dbReference>
<feature type="compositionally biased region" description="Polar residues" evidence="18">
    <location>
        <begin position="1"/>
        <end position="12"/>
    </location>
</feature>
<dbReference type="NCBIfam" id="NF010478">
    <property type="entry name" value="PRK13903.1"/>
    <property type="match status" value="1"/>
</dbReference>
<dbReference type="GO" id="GO:0008762">
    <property type="term" value="F:UDP-N-acetylmuramate dehydrogenase activity"/>
    <property type="evidence" value="ECO:0007669"/>
    <property type="project" value="UniProtKB-EC"/>
</dbReference>
<keyword evidence="15 17" id="KW-0961">Cell wall biogenesis/degradation</keyword>
<feature type="domain" description="FAD-binding PCMH-type" evidence="19">
    <location>
        <begin position="23"/>
        <end position="206"/>
    </location>
</feature>
<dbReference type="EC" id="1.3.1.98" evidence="17"/>
<dbReference type="InterPro" id="IPR016169">
    <property type="entry name" value="FAD-bd_PCMH_sub2"/>
</dbReference>
<dbReference type="Gene3D" id="3.30.465.10">
    <property type="match status" value="1"/>
</dbReference>
<keyword evidence="12 17" id="KW-0573">Peptidoglycan synthesis</keyword>
<dbReference type="InterPro" id="IPR003170">
    <property type="entry name" value="MurB"/>
</dbReference>
<keyword evidence="6 17" id="KW-0963">Cytoplasm</keyword>
<keyword evidence="13 17" id="KW-0560">Oxidoreductase</keyword>
<evidence type="ECO:0000256" key="9">
    <source>
        <dbReference type="ARBA" id="ARBA00022827"/>
    </source>
</evidence>
<evidence type="ECO:0000256" key="8">
    <source>
        <dbReference type="ARBA" id="ARBA00022630"/>
    </source>
</evidence>
<reference evidence="20 21" key="1">
    <citation type="submission" date="2020-10" db="EMBL/GenBank/DDBJ databases">
        <title>Sequencing the genomes of 1000 actinobacteria strains.</title>
        <authorList>
            <person name="Klenk H.-P."/>
        </authorList>
    </citation>
    <scope>NUCLEOTIDE SEQUENCE [LARGE SCALE GENOMIC DNA]</scope>
    <source>
        <strain evidence="20 21">DSM 15474</strain>
    </source>
</reference>
<comment type="function">
    <text evidence="2 17">Cell wall formation.</text>
</comment>
<dbReference type="RefSeq" id="WP_192592239.1">
    <property type="nucleotide sequence ID" value="NZ_JADBEE010000002.1"/>
</dbReference>
<dbReference type="InterPro" id="IPR036318">
    <property type="entry name" value="FAD-bd_PCMH-like_sf"/>
</dbReference>
<keyword evidence="14 17" id="KW-0131">Cell cycle</keyword>
<keyword evidence="9 17" id="KW-0274">FAD</keyword>
<dbReference type="Pfam" id="PF02873">
    <property type="entry name" value="MurB_C"/>
    <property type="match status" value="1"/>
</dbReference>
<accession>A0ABR9J8R8</accession>
<proteinExistence type="inferred from homology"/>
<evidence type="ECO:0000256" key="11">
    <source>
        <dbReference type="ARBA" id="ARBA00022960"/>
    </source>
</evidence>
<protein>
    <recommendedName>
        <fullName evidence="17">UDP-N-acetylenolpyruvoylglucosamine reductase</fullName>
        <ecNumber evidence="17">1.3.1.98</ecNumber>
    </recommendedName>
    <alternativeName>
        <fullName evidence="17">UDP-N-acetylmuramate dehydrogenase</fullName>
    </alternativeName>
</protein>
<dbReference type="Gene3D" id="3.90.78.10">
    <property type="entry name" value="UDP-N-acetylenolpyruvoylglucosamine reductase, C-terminal domain"/>
    <property type="match status" value="1"/>
</dbReference>
<evidence type="ECO:0000256" key="10">
    <source>
        <dbReference type="ARBA" id="ARBA00022857"/>
    </source>
</evidence>
<dbReference type="SUPFAM" id="SSF56194">
    <property type="entry name" value="Uridine diphospho-N-Acetylenolpyruvylglucosamine reductase, MurB, C-terminal domain"/>
    <property type="match status" value="1"/>
</dbReference>
<evidence type="ECO:0000256" key="12">
    <source>
        <dbReference type="ARBA" id="ARBA00022984"/>
    </source>
</evidence>
<evidence type="ECO:0000256" key="17">
    <source>
        <dbReference type="HAMAP-Rule" id="MF_00037"/>
    </source>
</evidence>
<keyword evidence="7 17" id="KW-0132">Cell division</keyword>
<dbReference type="HAMAP" id="MF_00037">
    <property type="entry name" value="MurB"/>
    <property type="match status" value="1"/>
</dbReference>
<keyword evidence="10 17" id="KW-0521">NADP</keyword>
<dbReference type="InterPro" id="IPR011601">
    <property type="entry name" value="MurB_C"/>
</dbReference>
<keyword evidence="21" id="KW-1185">Reference proteome</keyword>
<feature type="region of interest" description="Disordered" evidence="18">
    <location>
        <begin position="1"/>
        <end position="24"/>
    </location>
</feature>
<evidence type="ECO:0000256" key="15">
    <source>
        <dbReference type="ARBA" id="ARBA00023316"/>
    </source>
</evidence>
<evidence type="ECO:0000313" key="20">
    <source>
        <dbReference type="EMBL" id="MBE1515394.1"/>
    </source>
</evidence>
<evidence type="ECO:0000256" key="14">
    <source>
        <dbReference type="ARBA" id="ARBA00023306"/>
    </source>
</evidence>
<evidence type="ECO:0000256" key="16">
    <source>
        <dbReference type="ARBA" id="ARBA00048914"/>
    </source>
</evidence>
<gene>
    <name evidence="17" type="primary">murB</name>
    <name evidence="20" type="ORF">H4W26_002186</name>
</gene>
<dbReference type="PANTHER" id="PTHR21071:SF4">
    <property type="entry name" value="UDP-N-ACETYLENOLPYRUVOYLGLUCOSAMINE REDUCTASE"/>
    <property type="match status" value="1"/>
</dbReference>
<dbReference type="Gene3D" id="3.30.43.10">
    <property type="entry name" value="Uridine Diphospho-n-acetylenolpyruvylglucosamine Reductase, domain 2"/>
    <property type="match status" value="1"/>
</dbReference>
<organism evidence="20 21">
    <name type="scientific">Nesterenkonia halotolerans</name>
    <dbReference type="NCBI Taxonomy" id="225325"/>
    <lineage>
        <taxon>Bacteria</taxon>
        <taxon>Bacillati</taxon>
        <taxon>Actinomycetota</taxon>
        <taxon>Actinomycetes</taxon>
        <taxon>Micrococcales</taxon>
        <taxon>Micrococcaceae</taxon>
        <taxon>Nesterenkonia</taxon>
    </lineage>
</organism>
<dbReference type="PROSITE" id="PS51387">
    <property type="entry name" value="FAD_PCMH"/>
    <property type="match status" value="1"/>
</dbReference>
<evidence type="ECO:0000256" key="7">
    <source>
        <dbReference type="ARBA" id="ARBA00022618"/>
    </source>
</evidence>
<dbReference type="InterPro" id="IPR016167">
    <property type="entry name" value="FAD-bd_PCMH_sub1"/>
</dbReference>
<evidence type="ECO:0000256" key="13">
    <source>
        <dbReference type="ARBA" id="ARBA00023002"/>
    </source>
</evidence>
<comment type="catalytic activity">
    <reaction evidence="16 17">
        <text>UDP-N-acetyl-alpha-D-muramate + NADP(+) = UDP-N-acetyl-3-O-(1-carboxyvinyl)-alpha-D-glucosamine + NADPH + H(+)</text>
        <dbReference type="Rhea" id="RHEA:12248"/>
        <dbReference type="ChEBI" id="CHEBI:15378"/>
        <dbReference type="ChEBI" id="CHEBI:57783"/>
        <dbReference type="ChEBI" id="CHEBI:58349"/>
        <dbReference type="ChEBI" id="CHEBI:68483"/>
        <dbReference type="ChEBI" id="CHEBI:70757"/>
        <dbReference type="EC" id="1.3.1.98"/>
    </reaction>
</comment>
<keyword evidence="11 17" id="KW-0133">Cell shape</keyword>
<comment type="subcellular location">
    <subcellularLocation>
        <location evidence="3 17">Cytoplasm</location>
    </subcellularLocation>
</comment>
<comment type="similarity">
    <text evidence="5 17">Belongs to the MurB family.</text>
</comment>
<comment type="pathway">
    <text evidence="4 17">Cell wall biogenesis; peptidoglycan biosynthesis.</text>
</comment>
<evidence type="ECO:0000256" key="6">
    <source>
        <dbReference type="ARBA" id="ARBA00022490"/>
    </source>
</evidence>
<dbReference type="EMBL" id="JADBEE010000002">
    <property type="protein sequence ID" value="MBE1515394.1"/>
    <property type="molecule type" value="Genomic_DNA"/>
</dbReference>